<name>A0A2S6CQB8_9CYAN</name>
<dbReference type="Gene3D" id="3.40.50.1010">
    <property type="entry name" value="5'-nuclease"/>
    <property type="match status" value="1"/>
</dbReference>
<sequence>MKSCVNTTYQVSLMSIHIFWDNSNIWLVGRGVCQQYEPGDESGFRVHFANLFDFVVNNRQVDYAFVGGSIPPNDSLWKRFDDLGIKVETQERGQISGTEVAVDGSIQLQMANQILDVNPPGIMILLTGDGSGYTNDKGFIKYLERAHKHGWQIEVVSWDLGCNRSLKKFSEDKGVYRSLENVYYQVTYINNKRWALSE</sequence>
<reference evidence="1 2" key="1">
    <citation type="submission" date="2018-02" db="EMBL/GenBank/DDBJ databases">
        <title>Discovery of a pederin family compound in a non-symbiotic bloom-forming cyanobacterium.</title>
        <authorList>
            <person name="Kust A."/>
            <person name="Mares J."/>
            <person name="Jokela J."/>
            <person name="Urajova P."/>
            <person name="Hajek J."/>
            <person name="Saurav K."/>
            <person name="Voracova K."/>
            <person name="Fewer D.P."/>
            <person name="Haapaniemi E."/>
            <person name="Permi P."/>
            <person name="Rehakova K."/>
            <person name="Sivonen K."/>
            <person name="Hrouzek P."/>
        </authorList>
    </citation>
    <scope>NUCLEOTIDE SEQUENCE [LARGE SCALE GENOMIC DNA]</scope>
    <source>
        <strain evidence="1 2">CHARLIE-1</strain>
    </source>
</reference>
<dbReference type="CDD" id="cd18724">
    <property type="entry name" value="PIN_LabA-like"/>
    <property type="match status" value="1"/>
</dbReference>
<organism evidence="1 2">
    <name type="scientific">Cuspidothrix issatschenkoi CHARLIE-1</name>
    <dbReference type="NCBI Taxonomy" id="2052836"/>
    <lineage>
        <taxon>Bacteria</taxon>
        <taxon>Bacillati</taxon>
        <taxon>Cyanobacteriota</taxon>
        <taxon>Cyanophyceae</taxon>
        <taxon>Nostocales</taxon>
        <taxon>Aphanizomenonaceae</taxon>
        <taxon>Cuspidothrix</taxon>
    </lineage>
</organism>
<proteinExistence type="predicted"/>
<protein>
    <submittedName>
        <fullName evidence="1">Uncharacterized protein</fullName>
    </submittedName>
</protein>
<dbReference type="EMBL" id="PGEM01000156">
    <property type="protein sequence ID" value="PPJ61938.1"/>
    <property type="molecule type" value="Genomic_DNA"/>
</dbReference>
<keyword evidence="2" id="KW-1185">Reference proteome</keyword>
<dbReference type="OrthoDB" id="9794137at2"/>
<dbReference type="AlphaFoldDB" id="A0A2S6CQB8"/>
<dbReference type="Proteomes" id="UP000239589">
    <property type="component" value="Unassembled WGS sequence"/>
</dbReference>
<accession>A0A2S6CQB8</accession>
<comment type="caution">
    <text evidence="1">The sequence shown here is derived from an EMBL/GenBank/DDBJ whole genome shotgun (WGS) entry which is preliminary data.</text>
</comment>
<evidence type="ECO:0000313" key="1">
    <source>
        <dbReference type="EMBL" id="PPJ61938.1"/>
    </source>
</evidence>
<gene>
    <name evidence="1" type="ORF">CUN59_18190</name>
</gene>
<evidence type="ECO:0000313" key="2">
    <source>
        <dbReference type="Proteomes" id="UP000239589"/>
    </source>
</evidence>